<dbReference type="SUPFAM" id="SSF51971">
    <property type="entry name" value="Nucleotide-binding domain"/>
    <property type="match status" value="1"/>
</dbReference>
<dbReference type="Gene3D" id="3.40.50.720">
    <property type="entry name" value="NAD(P)-binding Rossmann-like Domain"/>
    <property type="match status" value="1"/>
</dbReference>
<protein>
    <submittedName>
        <fullName evidence="7">D-amino-acid oxidase</fullName>
    </submittedName>
</protein>
<dbReference type="GeneID" id="72008316"/>
<dbReference type="PIRSF" id="PIRSF000189">
    <property type="entry name" value="D-aa_oxidase"/>
    <property type="match status" value="1"/>
</dbReference>
<name>A0ABQ8KCW6_9APHY</name>
<evidence type="ECO:0000256" key="2">
    <source>
        <dbReference type="ARBA" id="ARBA00006730"/>
    </source>
</evidence>
<dbReference type="PANTHER" id="PTHR11530">
    <property type="entry name" value="D-AMINO ACID OXIDASE"/>
    <property type="match status" value="1"/>
</dbReference>
<evidence type="ECO:0000313" key="7">
    <source>
        <dbReference type="EMBL" id="KAH9835408.1"/>
    </source>
</evidence>
<dbReference type="RefSeq" id="XP_047777841.1">
    <property type="nucleotide sequence ID" value="XM_047927584.1"/>
</dbReference>
<proteinExistence type="inferred from homology"/>
<keyword evidence="8" id="KW-1185">Reference proteome</keyword>
<comment type="caution">
    <text evidence="7">The sequence shown here is derived from an EMBL/GenBank/DDBJ whole genome shotgun (WGS) entry which is preliminary data.</text>
</comment>
<evidence type="ECO:0000256" key="1">
    <source>
        <dbReference type="ARBA" id="ARBA00001974"/>
    </source>
</evidence>
<evidence type="ECO:0000256" key="4">
    <source>
        <dbReference type="ARBA" id="ARBA00022827"/>
    </source>
</evidence>
<organism evidence="7 8">
    <name type="scientific">Rhodofomes roseus</name>
    <dbReference type="NCBI Taxonomy" id="34475"/>
    <lineage>
        <taxon>Eukaryota</taxon>
        <taxon>Fungi</taxon>
        <taxon>Dikarya</taxon>
        <taxon>Basidiomycota</taxon>
        <taxon>Agaricomycotina</taxon>
        <taxon>Agaricomycetes</taxon>
        <taxon>Polyporales</taxon>
        <taxon>Rhodofomes</taxon>
    </lineage>
</organism>
<dbReference type="Pfam" id="PF01266">
    <property type="entry name" value="DAO"/>
    <property type="match status" value="1"/>
</dbReference>
<dbReference type="InterPro" id="IPR023209">
    <property type="entry name" value="DAO"/>
</dbReference>
<dbReference type="Proteomes" id="UP000814176">
    <property type="component" value="Unassembled WGS sequence"/>
</dbReference>
<gene>
    <name evidence="7" type="ORF">C8Q71DRAFT_859037</name>
</gene>
<dbReference type="InterPro" id="IPR006076">
    <property type="entry name" value="FAD-dep_OxRdtase"/>
</dbReference>
<dbReference type="Gene3D" id="3.30.9.10">
    <property type="entry name" value="D-Amino Acid Oxidase, subunit A, domain 2"/>
    <property type="match status" value="1"/>
</dbReference>
<keyword evidence="3" id="KW-0285">Flavoprotein</keyword>
<keyword evidence="4" id="KW-0274">FAD</keyword>
<reference evidence="7 8" key="1">
    <citation type="journal article" date="2021" name="Environ. Microbiol.">
        <title>Gene family expansions and transcriptome signatures uncover fungal adaptations to wood decay.</title>
        <authorList>
            <person name="Hage H."/>
            <person name="Miyauchi S."/>
            <person name="Viragh M."/>
            <person name="Drula E."/>
            <person name="Min B."/>
            <person name="Chaduli D."/>
            <person name="Navarro D."/>
            <person name="Favel A."/>
            <person name="Norest M."/>
            <person name="Lesage-Meessen L."/>
            <person name="Balint B."/>
            <person name="Merenyi Z."/>
            <person name="de Eugenio L."/>
            <person name="Morin E."/>
            <person name="Martinez A.T."/>
            <person name="Baldrian P."/>
            <person name="Stursova M."/>
            <person name="Martinez M.J."/>
            <person name="Novotny C."/>
            <person name="Magnuson J.K."/>
            <person name="Spatafora J.W."/>
            <person name="Maurice S."/>
            <person name="Pangilinan J."/>
            <person name="Andreopoulos W."/>
            <person name="LaButti K."/>
            <person name="Hundley H."/>
            <person name="Na H."/>
            <person name="Kuo A."/>
            <person name="Barry K."/>
            <person name="Lipzen A."/>
            <person name="Henrissat B."/>
            <person name="Riley R."/>
            <person name="Ahrendt S."/>
            <person name="Nagy L.G."/>
            <person name="Grigoriev I.V."/>
            <person name="Martin F."/>
            <person name="Rosso M.N."/>
        </authorList>
    </citation>
    <scope>NUCLEOTIDE SEQUENCE [LARGE SCALE GENOMIC DNA]</scope>
    <source>
        <strain evidence="7 8">CIRM-BRFM 1785</strain>
    </source>
</reference>
<evidence type="ECO:0000256" key="3">
    <source>
        <dbReference type="ARBA" id="ARBA00022630"/>
    </source>
</evidence>
<evidence type="ECO:0000259" key="6">
    <source>
        <dbReference type="Pfam" id="PF01266"/>
    </source>
</evidence>
<dbReference type="PANTHER" id="PTHR11530:SF11">
    <property type="entry name" value="D-ASPARTATE OXIDASE"/>
    <property type="match status" value="1"/>
</dbReference>
<accession>A0ABQ8KCW6</accession>
<comment type="similarity">
    <text evidence="2">Belongs to the DAMOX/DASOX family.</text>
</comment>
<evidence type="ECO:0000256" key="5">
    <source>
        <dbReference type="ARBA" id="ARBA00023002"/>
    </source>
</evidence>
<feature type="domain" description="FAD dependent oxidoreductase" evidence="6">
    <location>
        <begin position="11"/>
        <end position="362"/>
    </location>
</feature>
<dbReference type="EMBL" id="JADCUA010000013">
    <property type="protein sequence ID" value="KAH9835408.1"/>
    <property type="molecule type" value="Genomic_DNA"/>
</dbReference>
<comment type="cofactor">
    <cofactor evidence="1">
        <name>FAD</name>
        <dbReference type="ChEBI" id="CHEBI:57692"/>
    </cofactor>
</comment>
<sequence>MSKYQREERSVVVLGAGVTGLTTALAIQEKGGYEVSVIAETLPSDPKRPEYTSPWAGAHQALHTGQDERDRRLEQDTFSIMWELAGQGSPAEHCLRRITEREYFRDELDFQTHWMPDFRQIPSDSLVSNAQRGYAYSTYTVDPPLYLNYLLSRFLARGGTVVRGKVQHVSQVLEGGIDVFNRGRASTTPVDALIVCAGLGARTLGGVEDEAVYPNRGQVILLKAPWITEACRISDSTGGDQTYVIPRQNGVVSMGSTKSPNDWFPIARPETTDDILQRCLALCPELVPLQIRAERSGTIEDLRPLIVEAGCGFRPARQGGIRLKSEWVQSRGTDDKKLVVYNYGHAGKGYVTSWACAAAVIDMLEAALMKD</sequence>
<keyword evidence="5" id="KW-0560">Oxidoreductase</keyword>
<dbReference type="SUPFAM" id="SSF54373">
    <property type="entry name" value="FAD-linked reductases, C-terminal domain"/>
    <property type="match status" value="1"/>
</dbReference>
<evidence type="ECO:0000313" key="8">
    <source>
        <dbReference type="Proteomes" id="UP000814176"/>
    </source>
</evidence>